<keyword evidence="2" id="KW-1133">Transmembrane helix</keyword>
<evidence type="ECO:0000313" key="3">
    <source>
        <dbReference type="Proteomes" id="UP000095281"/>
    </source>
</evidence>
<proteinExistence type="predicted"/>
<feature type="region of interest" description="Disordered" evidence="1">
    <location>
        <begin position="102"/>
        <end position="130"/>
    </location>
</feature>
<feature type="region of interest" description="Disordered" evidence="1">
    <location>
        <begin position="189"/>
        <end position="230"/>
    </location>
</feature>
<dbReference type="Proteomes" id="UP000095281">
    <property type="component" value="Unplaced"/>
</dbReference>
<sequence>MTDLLAQRDSTGIYYEPYSGDFKLCIYEEANVQGRNERYEFRCDAHLSCCGRACCIPAAAAAPIPLWLLILLLFLALLLLLALLYLLYKLCCAKRKGGVKETGKRTTTTRRSRGTRPYEDGYRGGADYGEIDRDADRDRFFRDRVSYAEMPNGGRKTEEVRTVETGGQRGGPFRRSFHEEETFEEEFHEEIEQVEKTGAPRPQPIIEERKPTPTRTPPKKLTPKPSPTPHILPSQVEEMDIPAPIPVQAVERELRGSRQSLATVLSRRSESPQRAQHAFYRPLTSDPIEEIDLPMPKPIDTRTGDTRQLLGEAEIPVEKIVETPEAKRAQHMFIRPGFDNIPAYN</sequence>
<dbReference type="WBParaSite" id="MhA1_Contig357.frz3.fgene1">
    <property type="protein sequence ID" value="MhA1_Contig357.frz3.fgene1"/>
    <property type="gene ID" value="MhA1_Contig357.frz3.fgene1"/>
</dbReference>
<evidence type="ECO:0000313" key="4">
    <source>
        <dbReference type="WBParaSite" id="MhA1_Contig357.frz3.fgene1"/>
    </source>
</evidence>
<keyword evidence="2" id="KW-0472">Membrane</keyword>
<organism evidence="3 4">
    <name type="scientific">Meloidogyne hapla</name>
    <name type="common">Root-knot nematode worm</name>
    <dbReference type="NCBI Taxonomy" id="6305"/>
    <lineage>
        <taxon>Eukaryota</taxon>
        <taxon>Metazoa</taxon>
        <taxon>Ecdysozoa</taxon>
        <taxon>Nematoda</taxon>
        <taxon>Chromadorea</taxon>
        <taxon>Rhabditida</taxon>
        <taxon>Tylenchina</taxon>
        <taxon>Tylenchomorpha</taxon>
        <taxon>Tylenchoidea</taxon>
        <taxon>Meloidogynidae</taxon>
        <taxon>Meloidogyninae</taxon>
        <taxon>Meloidogyne</taxon>
    </lineage>
</organism>
<reference evidence="4" key="1">
    <citation type="submission" date="2016-11" db="UniProtKB">
        <authorList>
            <consortium name="WormBaseParasite"/>
        </authorList>
    </citation>
    <scope>IDENTIFICATION</scope>
</reference>
<accession>A0A1I8BNY1</accession>
<protein>
    <submittedName>
        <fullName evidence="4">CX domain-containing protein</fullName>
    </submittedName>
</protein>
<evidence type="ECO:0000256" key="1">
    <source>
        <dbReference type="SAM" id="MobiDB-lite"/>
    </source>
</evidence>
<keyword evidence="2" id="KW-0812">Transmembrane</keyword>
<evidence type="ECO:0000256" key="2">
    <source>
        <dbReference type="SAM" id="Phobius"/>
    </source>
</evidence>
<feature type="region of interest" description="Disordered" evidence="1">
    <location>
        <begin position="151"/>
        <end position="174"/>
    </location>
</feature>
<name>A0A1I8BNY1_MELHA</name>
<keyword evidence="3" id="KW-1185">Reference proteome</keyword>
<dbReference type="AlphaFoldDB" id="A0A1I8BNY1"/>
<feature type="transmembrane region" description="Helical" evidence="2">
    <location>
        <begin position="66"/>
        <end position="88"/>
    </location>
</feature>